<sequence length="219" mass="24084">MAIERTLVHVVRHGEVHNPEGVLYERLPGYHLSRNGMAMATLLARHFEQMPITHLRVSPLLRARQTMQPIASGHSGVEVVVDDRLLEAASSFAGQRFGKYHQALLAPRNWLALRNPLRPSWGEPYTDIATRMVDALHDAAQAAGPGGQAIMVSHQSPIWILRLAMEGRRVAHLPTGRRCSLASVTTFHFLSGRCVQISYEEPAAMLLGKDGNSSISTGS</sequence>
<dbReference type="Pfam" id="PF00300">
    <property type="entry name" value="His_Phos_1"/>
    <property type="match status" value="1"/>
</dbReference>
<reference evidence="1 2" key="1">
    <citation type="submission" date="2016-10" db="EMBL/GenBank/DDBJ databases">
        <authorList>
            <person name="de Groot N.N."/>
        </authorList>
    </citation>
    <scope>NUCLEOTIDE SEQUENCE [LARGE SCALE GENOMIC DNA]</scope>
    <source>
        <strain evidence="1 2">DSM 16859</strain>
    </source>
</reference>
<dbReference type="PANTHER" id="PTHR48100">
    <property type="entry name" value="BROAD-SPECIFICITY PHOSPHATASE YOR283W-RELATED"/>
    <property type="match status" value="1"/>
</dbReference>
<protein>
    <submittedName>
        <fullName evidence="1">Broad specificity phosphatase PhoE</fullName>
    </submittedName>
</protein>
<dbReference type="RefSeq" id="WP_091968945.1">
    <property type="nucleotide sequence ID" value="NZ_FOGZ01000009.1"/>
</dbReference>
<dbReference type="Proteomes" id="UP000198815">
    <property type="component" value="Unassembled WGS sequence"/>
</dbReference>
<dbReference type="SMART" id="SM00855">
    <property type="entry name" value="PGAM"/>
    <property type="match status" value="1"/>
</dbReference>
<dbReference type="InterPro" id="IPR050275">
    <property type="entry name" value="PGM_Phosphatase"/>
</dbReference>
<keyword evidence="2" id="KW-1185">Reference proteome</keyword>
<dbReference type="AlphaFoldDB" id="A0A1H9RTB3"/>
<dbReference type="EMBL" id="FOGZ01000009">
    <property type="protein sequence ID" value="SER76080.1"/>
    <property type="molecule type" value="Genomic_DNA"/>
</dbReference>
<dbReference type="Gene3D" id="3.40.50.1240">
    <property type="entry name" value="Phosphoglycerate mutase-like"/>
    <property type="match status" value="1"/>
</dbReference>
<evidence type="ECO:0000313" key="2">
    <source>
        <dbReference type="Proteomes" id="UP000198815"/>
    </source>
</evidence>
<dbReference type="PANTHER" id="PTHR48100:SF51">
    <property type="entry name" value="PHOSPHOGLYCERATE MUTASE"/>
    <property type="match status" value="1"/>
</dbReference>
<gene>
    <name evidence="1" type="ORF">SAMN05443377_10935</name>
</gene>
<dbReference type="InterPro" id="IPR029033">
    <property type="entry name" value="His_PPase_superfam"/>
</dbReference>
<organism evidence="1 2">
    <name type="scientific">Propionibacterium cyclohexanicum</name>
    <dbReference type="NCBI Taxonomy" id="64702"/>
    <lineage>
        <taxon>Bacteria</taxon>
        <taxon>Bacillati</taxon>
        <taxon>Actinomycetota</taxon>
        <taxon>Actinomycetes</taxon>
        <taxon>Propionibacteriales</taxon>
        <taxon>Propionibacteriaceae</taxon>
        <taxon>Propionibacterium</taxon>
    </lineage>
</organism>
<dbReference type="GO" id="GO:0005737">
    <property type="term" value="C:cytoplasm"/>
    <property type="evidence" value="ECO:0007669"/>
    <property type="project" value="TreeGrafter"/>
</dbReference>
<accession>A0A1H9RTB3</accession>
<dbReference type="SUPFAM" id="SSF53254">
    <property type="entry name" value="Phosphoglycerate mutase-like"/>
    <property type="match status" value="1"/>
</dbReference>
<dbReference type="GO" id="GO:0016791">
    <property type="term" value="F:phosphatase activity"/>
    <property type="evidence" value="ECO:0007669"/>
    <property type="project" value="TreeGrafter"/>
</dbReference>
<dbReference type="InterPro" id="IPR013078">
    <property type="entry name" value="His_Pase_superF_clade-1"/>
</dbReference>
<proteinExistence type="predicted"/>
<dbReference type="CDD" id="cd07067">
    <property type="entry name" value="HP_PGM_like"/>
    <property type="match status" value="1"/>
</dbReference>
<dbReference type="OrthoDB" id="3215466at2"/>
<dbReference type="STRING" id="64702.SAMN05443377_10935"/>
<name>A0A1H9RTB3_9ACTN</name>
<evidence type="ECO:0000313" key="1">
    <source>
        <dbReference type="EMBL" id="SER76080.1"/>
    </source>
</evidence>